<evidence type="ECO:0000259" key="7">
    <source>
        <dbReference type="PROSITE" id="PS51278"/>
    </source>
</evidence>
<protein>
    <recommendedName>
        <fullName evidence="3">asparagine synthase (glutamine-hydrolyzing)</fullName>
        <ecNumber evidence="3">6.3.5.4</ecNumber>
    </recommendedName>
</protein>
<evidence type="ECO:0000256" key="3">
    <source>
        <dbReference type="ARBA" id="ARBA00012737"/>
    </source>
</evidence>
<evidence type="ECO:0000256" key="4">
    <source>
        <dbReference type="ARBA" id="ARBA00022741"/>
    </source>
</evidence>
<accession>A0ABV7SY99</accession>
<dbReference type="PIRSF" id="PIRSF001589">
    <property type="entry name" value="Asn_synthetase_glu-h"/>
    <property type="match status" value="1"/>
</dbReference>
<dbReference type="EC" id="6.3.5.4" evidence="3"/>
<dbReference type="InterPro" id="IPR001962">
    <property type="entry name" value="Asn_synthase"/>
</dbReference>
<dbReference type="CDD" id="cd01991">
    <property type="entry name" value="Asn_synthase_B_C"/>
    <property type="match status" value="1"/>
</dbReference>
<proteinExistence type="inferred from homology"/>
<dbReference type="RefSeq" id="WP_261294574.1">
    <property type="nucleotide sequence ID" value="NZ_JANQBK010000008.1"/>
</dbReference>
<dbReference type="InterPro" id="IPR051786">
    <property type="entry name" value="ASN_synthetase/amidase"/>
</dbReference>
<comment type="catalytic activity">
    <reaction evidence="6">
        <text>L-aspartate + L-glutamine + ATP + H2O = L-asparagine + L-glutamate + AMP + diphosphate + H(+)</text>
        <dbReference type="Rhea" id="RHEA:12228"/>
        <dbReference type="ChEBI" id="CHEBI:15377"/>
        <dbReference type="ChEBI" id="CHEBI:15378"/>
        <dbReference type="ChEBI" id="CHEBI:29985"/>
        <dbReference type="ChEBI" id="CHEBI:29991"/>
        <dbReference type="ChEBI" id="CHEBI:30616"/>
        <dbReference type="ChEBI" id="CHEBI:33019"/>
        <dbReference type="ChEBI" id="CHEBI:58048"/>
        <dbReference type="ChEBI" id="CHEBI:58359"/>
        <dbReference type="ChEBI" id="CHEBI:456215"/>
        <dbReference type="EC" id="6.3.5.4"/>
    </reaction>
</comment>
<evidence type="ECO:0000256" key="6">
    <source>
        <dbReference type="ARBA" id="ARBA00048741"/>
    </source>
</evidence>
<keyword evidence="9" id="KW-1185">Reference proteome</keyword>
<feature type="domain" description="Glutamine amidotransferase type-2" evidence="7">
    <location>
        <begin position="2"/>
        <end position="188"/>
    </location>
</feature>
<evidence type="ECO:0000313" key="8">
    <source>
        <dbReference type="EMBL" id="MFC3581999.1"/>
    </source>
</evidence>
<keyword evidence="5" id="KW-0067">ATP-binding</keyword>
<dbReference type="PANTHER" id="PTHR43284">
    <property type="entry name" value="ASPARAGINE SYNTHETASE (GLUTAMINE-HYDROLYZING)"/>
    <property type="match status" value="1"/>
</dbReference>
<dbReference type="SUPFAM" id="SSF56235">
    <property type="entry name" value="N-terminal nucleophile aminohydrolases (Ntn hydrolases)"/>
    <property type="match status" value="1"/>
</dbReference>
<dbReference type="InterPro" id="IPR006426">
    <property type="entry name" value="Asn_synth_AEB"/>
</dbReference>
<organism evidence="8 9">
    <name type="scientific">Sphingomonas hylomeconis</name>
    <dbReference type="NCBI Taxonomy" id="1395958"/>
    <lineage>
        <taxon>Bacteria</taxon>
        <taxon>Pseudomonadati</taxon>
        <taxon>Pseudomonadota</taxon>
        <taxon>Alphaproteobacteria</taxon>
        <taxon>Sphingomonadales</taxon>
        <taxon>Sphingomonadaceae</taxon>
        <taxon>Sphingomonas</taxon>
    </lineage>
</organism>
<keyword evidence="4" id="KW-0547">Nucleotide-binding</keyword>
<dbReference type="SUPFAM" id="SSF52402">
    <property type="entry name" value="Adenine nucleotide alpha hydrolases-like"/>
    <property type="match status" value="1"/>
</dbReference>
<dbReference type="InterPro" id="IPR014729">
    <property type="entry name" value="Rossmann-like_a/b/a_fold"/>
</dbReference>
<dbReference type="EMBL" id="JBHRXP010000009">
    <property type="protein sequence ID" value="MFC3581999.1"/>
    <property type="molecule type" value="Genomic_DNA"/>
</dbReference>
<dbReference type="InterPro" id="IPR029055">
    <property type="entry name" value="Ntn_hydrolases_N"/>
</dbReference>
<dbReference type="Gene3D" id="3.40.50.620">
    <property type="entry name" value="HUPs"/>
    <property type="match status" value="2"/>
</dbReference>
<dbReference type="Gene3D" id="3.60.20.10">
    <property type="entry name" value="Glutamine Phosphoribosylpyrophosphate, subunit 1, domain 1"/>
    <property type="match status" value="1"/>
</dbReference>
<comment type="pathway">
    <text evidence="1">Amino-acid biosynthesis; L-asparagine biosynthesis; L-asparagine from L-aspartate (L-Gln route): step 1/1.</text>
</comment>
<evidence type="ECO:0000256" key="2">
    <source>
        <dbReference type="ARBA" id="ARBA00005752"/>
    </source>
</evidence>
<dbReference type="Proteomes" id="UP001595713">
    <property type="component" value="Unassembled WGS sequence"/>
</dbReference>
<evidence type="ECO:0000313" key="9">
    <source>
        <dbReference type="Proteomes" id="UP001595713"/>
    </source>
</evidence>
<sequence length="631" mass="69461">MSAIAGAVHVDGRAMPATTLARIAAAAAPRGFDGRSIWHAGPAGLIRFHHATTPEAVGERQPLTGASGAVIAFDGRLDNRADLLGLLGAPGQALRDAPDATLALALFERRGEDFLQALVGDWALTIWQPHAQRLLCARSPMGWRPFLWTFDGRTFGFATEPRALIVGLGLDRRLNEAAIGEMIAARFMTHDETVWAQIQRLGQGAALRLERGRVAHWQWHVGPFADHRRLSEADHVDRFNALFDQALSATMRSNTGVGAHLSGGLDSSSVVARLTELHRAGQVDRQIGAISARFPGEAQDETRWSSAVEAHCGIAARIVGREAYDLDAAGRWCAETLQLPLRPSLTDGTTAGIRAQQAAGERVLLTGEGGDEWLGGGLGHLPDMLLRGDLLGLLREALGQFPAEPRYRRLQRTAFRALAPIVSPAYRAKFLTPALVFDTPMPEWIRPEWAARIGLAQRWHDTKPPFAPHGFAQKQRYAVFAHARRYVGYEPLLAFAEAHGVEMRHPFHDLRLTTFLMGASGPMLRHKGERKYLLREAMRGTLPEAVRQRQDKALFLNSTVDVLADYFRRRPPRTMTLARLGWIDGDRIDALFAPAKAWRDSGSTTPLGTTRLAPLWFVVAMDLWLDHAIGV</sequence>
<dbReference type="PROSITE" id="PS51278">
    <property type="entry name" value="GATASE_TYPE_2"/>
    <property type="match status" value="1"/>
</dbReference>
<dbReference type="PANTHER" id="PTHR43284:SF1">
    <property type="entry name" value="ASPARAGINE SYNTHETASE"/>
    <property type="match status" value="1"/>
</dbReference>
<gene>
    <name evidence="8" type="ORF">ACFONA_17655</name>
</gene>
<reference evidence="9" key="1">
    <citation type="journal article" date="2019" name="Int. J. Syst. Evol. Microbiol.">
        <title>The Global Catalogue of Microorganisms (GCM) 10K type strain sequencing project: providing services to taxonomists for standard genome sequencing and annotation.</title>
        <authorList>
            <consortium name="The Broad Institute Genomics Platform"/>
            <consortium name="The Broad Institute Genome Sequencing Center for Infectious Disease"/>
            <person name="Wu L."/>
            <person name="Ma J."/>
        </authorList>
    </citation>
    <scope>NUCLEOTIDE SEQUENCE [LARGE SCALE GENOMIC DNA]</scope>
    <source>
        <strain evidence="9">KCTC 42739</strain>
    </source>
</reference>
<evidence type="ECO:0000256" key="5">
    <source>
        <dbReference type="ARBA" id="ARBA00022840"/>
    </source>
</evidence>
<dbReference type="Pfam" id="PF00733">
    <property type="entry name" value="Asn_synthase"/>
    <property type="match status" value="1"/>
</dbReference>
<name>A0ABV7SY99_9SPHN</name>
<comment type="caution">
    <text evidence="8">The sequence shown here is derived from an EMBL/GenBank/DDBJ whole genome shotgun (WGS) entry which is preliminary data.</text>
</comment>
<comment type="similarity">
    <text evidence="2">Belongs to the asparagine synthetase family.</text>
</comment>
<dbReference type="Pfam" id="PF13537">
    <property type="entry name" value="GATase_7"/>
    <property type="match status" value="1"/>
</dbReference>
<dbReference type="InterPro" id="IPR017932">
    <property type="entry name" value="GATase_2_dom"/>
</dbReference>
<evidence type="ECO:0000256" key="1">
    <source>
        <dbReference type="ARBA" id="ARBA00005187"/>
    </source>
</evidence>